<name>A0A6H5GHT6_9HEMI</name>
<keyword evidence="2" id="KW-1185">Reference proteome</keyword>
<protein>
    <submittedName>
        <fullName evidence="1">Uncharacterized protein</fullName>
    </submittedName>
</protein>
<proteinExistence type="predicted"/>
<gene>
    <name evidence="1" type="ORF">NTEN_LOCUS8911</name>
</gene>
<dbReference type="Proteomes" id="UP000479000">
    <property type="component" value="Unassembled WGS sequence"/>
</dbReference>
<dbReference type="EMBL" id="CADCXU010013456">
    <property type="protein sequence ID" value="CAB0003362.1"/>
    <property type="molecule type" value="Genomic_DNA"/>
</dbReference>
<evidence type="ECO:0000313" key="2">
    <source>
        <dbReference type="Proteomes" id="UP000479000"/>
    </source>
</evidence>
<accession>A0A6H5GHT6</accession>
<evidence type="ECO:0000313" key="1">
    <source>
        <dbReference type="EMBL" id="CAB0003362.1"/>
    </source>
</evidence>
<feature type="non-terminal residue" evidence="1">
    <location>
        <position position="193"/>
    </location>
</feature>
<organism evidence="1 2">
    <name type="scientific">Nesidiocoris tenuis</name>
    <dbReference type="NCBI Taxonomy" id="355587"/>
    <lineage>
        <taxon>Eukaryota</taxon>
        <taxon>Metazoa</taxon>
        <taxon>Ecdysozoa</taxon>
        <taxon>Arthropoda</taxon>
        <taxon>Hexapoda</taxon>
        <taxon>Insecta</taxon>
        <taxon>Pterygota</taxon>
        <taxon>Neoptera</taxon>
        <taxon>Paraneoptera</taxon>
        <taxon>Hemiptera</taxon>
        <taxon>Heteroptera</taxon>
        <taxon>Panheteroptera</taxon>
        <taxon>Cimicomorpha</taxon>
        <taxon>Miridae</taxon>
        <taxon>Dicyphina</taxon>
        <taxon>Nesidiocoris</taxon>
    </lineage>
</organism>
<reference evidence="1 2" key="1">
    <citation type="submission" date="2020-02" db="EMBL/GenBank/DDBJ databases">
        <authorList>
            <person name="Ferguson B K."/>
        </authorList>
    </citation>
    <scope>NUCLEOTIDE SEQUENCE [LARGE SCALE GENOMIC DNA]</scope>
</reference>
<dbReference type="AlphaFoldDB" id="A0A6H5GHT6"/>
<sequence>MKQAKTLWARQPQSVSSCSLENPRLPAPPCYSHHVYNKLPNEQVDISWDGLESQCCRSSLLDWRQRLSVRNVCLPVLPHPLHNVPYGFAIRKRFQRLQAVAVRTTYGNWIHVATKPRLKSSHIRTTQIGEGRFSVCYMAQPNGEAAVVRSRSIRKGGPIRWKRRKATSTCGFHNCFKRRNSPIKGVQHELLAR</sequence>